<comment type="similarity">
    <text evidence="3">Belongs to the LAMTOR5 family.</text>
</comment>
<dbReference type="AlphaFoldDB" id="A0A553PDJ9"/>
<evidence type="ECO:0000256" key="4">
    <source>
        <dbReference type="ARBA" id="ARBA00022490"/>
    </source>
</evidence>
<protein>
    <recommendedName>
        <fullName evidence="6">Late endosomal/lysosomal adaptor and MAPK and MTOR activator 5</fullName>
    </recommendedName>
</protein>
<proteinExistence type="inferred from homology"/>
<comment type="caution">
    <text evidence="7">The sequence shown here is derived from an EMBL/GenBank/DDBJ whole genome shotgun (WGS) entry which is preliminary data.</text>
</comment>
<dbReference type="GO" id="GO:0005764">
    <property type="term" value="C:lysosome"/>
    <property type="evidence" value="ECO:0007669"/>
    <property type="project" value="UniProtKB-SubCell"/>
</dbReference>
<reference evidence="7 8" key="1">
    <citation type="journal article" date="2018" name="Nat. Ecol. Evol.">
        <title>Genomic signatures of mitonuclear coevolution across populations of Tigriopus californicus.</title>
        <authorList>
            <person name="Barreto F.S."/>
            <person name="Watson E.T."/>
            <person name="Lima T.G."/>
            <person name="Willett C.S."/>
            <person name="Edmands S."/>
            <person name="Li W."/>
            <person name="Burton R.S."/>
        </authorList>
    </citation>
    <scope>NUCLEOTIDE SEQUENCE [LARGE SCALE GENOMIC DNA]</scope>
    <source>
        <strain evidence="7 8">San Diego</strain>
    </source>
</reference>
<dbReference type="Proteomes" id="UP000318571">
    <property type="component" value="Chromosome 2"/>
</dbReference>
<dbReference type="GO" id="GO:0071986">
    <property type="term" value="C:Ragulator complex"/>
    <property type="evidence" value="ECO:0007669"/>
    <property type="project" value="InterPro"/>
</dbReference>
<keyword evidence="4" id="KW-0963">Cytoplasm</keyword>
<evidence type="ECO:0000256" key="2">
    <source>
        <dbReference type="ARBA" id="ARBA00004496"/>
    </source>
</evidence>
<keyword evidence="5" id="KW-0458">Lysosome</keyword>
<evidence type="ECO:0000256" key="1">
    <source>
        <dbReference type="ARBA" id="ARBA00004371"/>
    </source>
</evidence>
<keyword evidence="8" id="KW-1185">Reference proteome</keyword>
<comment type="subcellular location">
    <subcellularLocation>
        <location evidence="2">Cytoplasm</location>
    </subcellularLocation>
    <subcellularLocation>
        <location evidence="1">Lysosome</location>
    </subcellularLocation>
</comment>
<dbReference type="PANTHER" id="PTHR13342">
    <property type="entry name" value="RAGULATOR COMPLEX PROTEIN LAMTOR5"/>
    <property type="match status" value="1"/>
</dbReference>
<dbReference type="GO" id="GO:0043066">
    <property type="term" value="P:negative regulation of apoptotic process"/>
    <property type="evidence" value="ECO:0007669"/>
    <property type="project" value="InterPro"/>
</dbReference>
<dbReference type="GO" id="GO:0005085">
    <property type="term" value="F:guanyl-nucleotide exchange factor activity"/>
    <property type="evidence" value="ECO:0007669"/>
    <property type="project" value="TreeGrafter"/>
</dbReference>
<organism evidence="7 8">
    <name type="scientific">Tigriopus californicus</name>
    <name type="common">Marine copepod</name>
    <dbReference type="NCBI Taxonomy" id="6832"/>
    <lineage>
        <taxon>Eukaryota</taxon>
        <taxon>Metazoa</taxon>
        <taxon>Ecdysozoa</taxon>
        <taxon>Arthropoda</taxon>
        <taxon>Crustacea</taxon>
        <taxon>Multicrustacea</taxon>
        <taxon>Hexanauplia</taxon>
        <taxon>Copepoda</taxon>
        <taxon>Harpacticoida</taxon>
        <taxon>Harpacticidae</taxon>
        <taxon>Tigriopus</taxon>
    </lineage>
</organism>
<evidence type="ECO:0000313" key="7">
    <source>
        <dbReference type="EMBL" id="TRY75754.1"/>
    </source>
</evidence>
<dbReference type="Gene3D" id="3.30.450.30">
    <property type="entry name" value="Dynein light chain 2a, cytoplasmic"/>
    <property type="match status" value="1"/>
</dbReference>
<dbReference type="PANTHER" id="PTHR13342:SF2">
    <property type="entry name" value="RAGULATOR COMPLEX PROTEIN LAMTOR5"/>
    <property type="match status" value="1"/>
</dbReference>
<dbReference type="EMBL" id="VCGU01000005">
    <property type="protein sequence ID" value="TRY75754.1"/>
    <property type="molecule type" value="Genomic_DNA"/>
</dbReference>
<evidence type="ECO:0000256" key="6">
    <source>
        <dbReference type="ARBA" id="ARBA00032692"/>
    </source>
</evidence>
<dbReference type="Pfam" id="PF16672">
    <property type="entry name" value="LAMTOR5"/>
    <property type="match status" value="1"/>
</dbReference>
<gene>
    <name evidence="7" type="ORF">TCAL_08653</name>
</gene>
<evidence type="ECO:0000256" key="5">
    <source>
        <dbReference type="ARBA" id="ARBA00023228"/>
    </source>
</evidence>
<dbReference type="GO" id="GO:1904263">
    <property type="term" value="P:positive regulation of TORC1 signaling"/>
    <property type="evidence" value="ECO:0007669"/>
    <property type="project" value="TreeGrafter"/>
</dbReference>
<sequence length="104" mass="11176">MIGLELTSFFCSKELDSELLEDKSTILGVVCADDEGNCLEVNGRISPLTANLAASLAQIAAELEPGNLEQPVIVLDKTDKTQLIIKKEESATIAISKQQSSKKL</sequence>
<accession>A0A553PDJ9</accession>
<evidence type="ECO:0000313" key="8">
    <source>
        <dbReference type="Proteomes" id="UP000318571"/>
    </source>
</evidence>
<dbReference type="InterPro" id="IPR024135">
    <property type="entry name" value="LAMTOR5"/>
</dbReference>
<name>A0A553PDJ9_TIGCA</name>
<evidence type="ECO:0000256" key="3">
    <source>
        <dbReference type="ARBA" id="ARBA00007795"/>
    </source>
</evidence>
<dbReference type="GO" id="GO:0071230">
    <property type="term" value="P:cellular response to amino acid stimulus"/>
    <property type="evidence" value="ECO:0007669"/>
    <property type="project" value="TreeGrafter"/>
</dbReference>